<dbReference type="AlphaFoldDB" id="G8YSW3"/>
<keyword evidence="3" id="KW-1185">Reference proteome</keyword>
<name>G8YSW3_PICSO</name>
<organism evidence="2 3">
    <name type="scientific">Pichia sorbitophila (strain ATCC MYA-4447 / BCRC 22081 / CBS 7064 / NBRC 10061 / NRRL Y-12695)</name>
    <name type="common">Hybrid yeast</name>
    <dbReference type="NCBI Taxonomy" id="559304"/>
    <lineage>
        <taxon>Eukaryota</taxon>
        <taxon>Fungi</taxon>
        <taxon>Dikarya</taxon>
        <taxon>Ascomycota</taxon>
        <taxon>Saccharomycotina</taxon>
        <taxon>Pichiomycetes</taxon>
        <taxon>Debaryomycetaceae</taxon>
        <taxon>Millerozyma</taxon>
    </lineage>
</organism>
<accession>G8YSW3</accession>
<dbReference type="GO" id="GO:0003676">
    <property type="term" value="F:nucleic acid binding"/>
    <property type="evidence" value="ECO:0007669"/>
    <property type="project" value="InterPro"/>
</dbReference>
<dbReference type="PANTHER" id="PTHR10797">
    <property type="entry name" value="CCR4-NOT TRANSCRIPTION COMPLEX SUBUNIT"/>
    <property type="match status" value="1"/>
</dbReference>
<evidence type="ECO:0000256" key="1">
    <source>
        <dbReference type="SAM" id="MobiDB-lite"/>
    </source>
</evidence>
<dbReference type="InterPro" id="IPR039637">
    <property type="entry name" value="CNOT7/CNOT8/Pop2"/>
</dbReference>
<sequence>MNVNPHLHYLQQQSQQAINNTGNSPQIAHLQMQQQMQQYMNQLQSHSSQSIGTPTAQPVNSANPMMGAVNGVSNQASSSGNMNQAVGTNPPINPVLQLQLQQQLQQKHQQLQLQSLQPSLAQHQSQRLPVIKEVWSHNLEYEFQFLRSFINDKSATLYIAIHQEIPGIVARPVGTFKSSSDYHFQTLRTNSDLLNLIQLSLCVTKVKDNEIGASIIWQFNFQYDLSKEMYNEEHLAMLSQTSLINFQQHVVQGISHFAFAELMIDSGLLLDSSINWISYHSGYDLGFLISLLTNNNLPIDEQDFYWWCAKYFPDFYDLKLIGSQLLTNSAPATNKSSGTGIGVNGGNSNGLDIPTSGSTGTDAAKNVSNNKPSIEYLAEELHLLPISPQVRQYFSSHSSAYVPNSAQQQMPTALHAYLSMECFKELVRQLGFDRSALDKFKGVLWGLGNIYGNSSNEPYNVTPLNSLNASHSTKSGAVHLGRPVV</sequence>
<dbReference type="InterPro" id="IPR012337">
    <property type="entry name" value="RNaseH-like_sf"/>
</dbReference>
<evidence type="ECO:0000313" key="2">
    <source>
        <dbReference type="EMBL" id="CCE73014.1"/>
    </source>
</evidence>
<gene>
    <name evidence="2" type="primary">Piso0_000024</name>
    <name evidence="2" type="ORF">GNLVRS01_PISO0B00551g</name>
</gene>
<dbReference type="Gene3D" id="3.30.420.10">
    <property type="entry name" value="Ribonuclease H-like superfamily/Ribonuclease H"/>
    <property type="match status" value="1"/>
</dbReference>
<dbReference type="OrthoDB" id="1164111at2759"/>
<evidence type="ECO:0000313" key="3">
    <source>
        <dbReference type="Proteomes" id="UP000005222"/>
    </source>
</evidence>
<feature type="region of interest" description="Disordered" evidence="1">
    <location>
        <begin position="40"/>
        <end position="61"/>
    </location>
</feature>
<dbReference type="eggNOG" id="KOG0304">
    <property type="taxonomic scope" value="Eukaryota"/>
</dbReference>
<feature type="region of interest" description="Disordered" evidence="1">
    <location>
        <begin position="336"/>
        <end position="366"/>
    </location>
</feature>
<dbReference type="Proteomes" id="UP000005222">
    <property type="component" value="Chromosome B"/>
</dbReference>
<dbReference type="InterPro" id="IPR036397">
    <property type="entry name" value="RNaseH_sf"/>
</dbReference>
<proteinExistence type="predicted"/>
<feature type="compositionally biased region" description="Gly residues" evidence="1">
    <location>
        <begin position="339"/>
        <end position="348"/>
    </location>
</feature>
<dbReference type="STRING" id="559304.G8YSW3"/>
<reference evidence="2 3" key="1">
    <citation type="journal article" date="2012" name="G3 (Bethesda)">
        <title>Pichia sorbitophila, an interspecies yeast hybrid reveals early steps of genome resolution following polyploidization.</title>
        <authorList>
            <person name="Leh Louis V."/>
            <person name="Despons L."/>
            <person name="Friedrich A."/>
            <person name="Martin T."/>
            <person name="Durrens P."/>
            <person name="Casaregola S."/>
            <person name="Neuveglise C."/>
            <person name="Fairhead C."/>
            <person name="Marck C."/>
            <person name="Cruz J.A."/>
            <person name="Straub M.L."/>
            <person name="Kugler V."/>
            <person name="Sacerdot C."/>
            <person name="Uzunov Z."/>
            <person name="Thierry A."/>
            <person name="Weiss S."/>
            <person name="Bleykasten C."/>
            <person name="De Montigny J."/>
            <person name="Jacques N."/>
            <person name="Jung P."/>
            <person name="Lemaire M."/>
            <person name="Mallet S."/>
            <person name="Morel G."/>
            <person name="Richard G.F."/>
            <person name="Sarkar A."/>
            <person name="Savel G."/>
            <person name="Schacherer J."/>
            <person name="Seret M.L."/>
            <person name="Talla E."/>
            <person name="Samson G."/>
            <person name="Jubin C."/>
            <person name="Poulain J."/>
            <person name="Vacherie B."/>
            <person name="Barbe V."/>
            <person name="Pelletier E."/>
            <person name="Sherman D.J."/>
            <person name="Westhof E."/>
            <person name="Weissenbach J."/>
            <person name="Baret P.V."/>
            <person name="Wincker P."/>
            <person name="Gaillardin C."/>
            <person name="Dujon B."/>
            <person name="Souciet J.L."/>
        </authorList>
    </citation>
    <scope>NUCLEOTIDE SEQUENCE [LARGE SCALE GENOMIC DNA]</scope>
    <source>
        <strain evidence="3">ATCC MYA-4447 / BCRC 22081 / CBS 7064 / NBRC 10061 / NRRL Y-12695</strain>
    </source>
</reference>
<protein>
    <submittedName>
        <fullName evidence="2">Piso0_000024 protein</fullName>
    </submittedName>
</protein>
<dbReference type="HOGENOM" id="CLU_027974_3_2_1"/>
<dbReference type="InParanoid" id="G8YSW3"/>
<dbReference type="GO" id="GO:0030014">
    <property type="term" value="C:CCR4-NOT complex"/>
    <property type="evidence" value="ECO:0007669"/>
    <property type="project" value="InterPro"/>
</dbReference>
<dbReference type="SUPFAM" id="SSF53098">
    <property type="entry name" value="Ribonuclease H-like"/>
    <property type="match status" value="1"/>
</dbReference>
<dbReference type="GO" id="GO:0004535">
    <property type="term" value="F:poly(A)-specific ribonuclease activity"/>
    <property type="evidence" value="ECO:0007669"/>
    <property type="project" value="InterPro"/>
</dbReference>
<feature type="compositionally biased region" description="Polar residues" evidence="1">
    <location>
        <begin position="355"/>
        <end position="366"/>
    </location>
</feature>
<feature type="compositionally biased region" description="Polar residues" evidence="1">
    <location>
        <begin position="45"/>
        <end position="61"/>
    </location>
</feature>
<dbReference type="EMBL" id="FO082058">
    <property type="protein sequence ID" value="CCE73014.1"/>
    <property type="molecule type" value="Genomic_DNA"/>
</dbReference>